<comment type="similarity">
    <text evidence="4 12">Belongs to the IL-1 family.</text>
</comment>
<keyword evidence="9" id="KW-0395">Inflammatory response</keyword>
<dbReference type="GO" id="GO:0051781">
    <property type="term" value="P:positive regulation of cell division"/>
    <property type="evidence" value="ECO:0007669"/>
    <property type="project" value="UniProtKB-KW"/>
</dbReference>
<dbReference type="GO" id="GO:0042119">
    <property type="term" value="P:neutrophil activation"/>
    <property type="evidence" value="ECO:0007669"/>
    <property type="project" value="TreeGrafter"/>
</dbReference>
<dbReference type="GO" id="GO:0005829">
    <property type="term" value="C:cytosol"/>
    <property type="evidence" value="ECO:0007669"/>
    <property type="project" value="UniProtKB-SubCell"/>
</dbReference>
<evidence type="ECO:0000256" key="4">
    <source>
        <dbReference type="ARBA" id="ARBA00010448"/>
    </source>
</evidence>
<keyword evidence="6" id="KW-0202">Cytokine</keyword>
<dbReference type="GO" id="GO:0005125">
    <property type="term" value="F:cytokine activity"/>
    <property type="evidence" value="ECO:0007669"/>
    <property type="project" value="UniProtKB-UniRule"/>
</dbReference>
<proteinExistence type="inferred from homology"/>
<dbReference type="GO" id="GO:0005764">
    <property type="term" value="C:lysosome"/>
    <property type="evidence" value="ECO:0007669"/>
    <property type="project" value="UniProtKB-SubCell"/>
</dbReference>
<evidence type="ECO:0000256" key="11">
    <source>
        <dbReference type="ARBA" id="ARBA00023246"/>
    </source>
</evidence>
<accession>A0AAV1G7H8</accession>
<keyword evidence="14" id="KW-1185">Reference proteome</keyword>
<evidence type="ECO:0000256" key="12">
    <source>
        <dbReference type="RuleBase" id="RU003753"/>
    </source>
</evidence>
<dbReference type="SMART" id="SM00125">
    <property type="entry name" value="IL1"/>
    <property type="match status" value="1"/>
</dbReference>
<evidence type="ECO:0000313" key="14">
    <source>
        <dbReference type="Proteomes" id="UP001178508"/>
    </source>
</evidence>
<keyword evidence="8" id="KW-0666">Pyrogen</keyword>
<dbReference type="SUPFAM" id="SSF50353">
    <property type="entry name" value="Cytokine"/>
    <property type="match status" value="1"/>
</dbReference>
<dbReference type="GO" id="GO:0071222">
    <property type="term" value="P:cellular response to lipopolysaccharide"/>
    <property type="evidence" value="ECO:0007669"/>
    <property type="project" value="TreeGrafter"/>
</dbReference>
<dbReference type="GO" id="GO:0001660">
    <property type="term" value="P:fever generation"/>
    <property type="evidence" value="ECO:0007669"/>
    <property type="project" value="UniProtKB-KW"/>
</dbReference>
<dbReference type="GO" id="GO:0006955">
    <property type="term" value="P:immune response"/>
    <property type="evidence" value="ECO:0007669"/>
    <property type="project" value="InterPro"/>
</dbReference>
<keyword evidence="11" id="KW-0497">Mitogen</keyword>
<dbReference type="GO" id="GO:0019221">
    <property type="term" value="P:cytokine-mediated signaling pathway"/>
    <property type="evidence" value="ECO:0007669"/>
    <property type="project" value="TreeGrafter"/>
</dbReference>
<evidence type="ECO:0000256" key="9">
    <source>
        <dbReference type="ARBA" id="ARBA00023198"/>
    </source>
</evidence>
<protein>
    <recommendedName>
        <fullName evidence="12">Interleukin-1</fullName>
    </recommendedName>
</protein>
<evidence type="ECO:0000256" key="1">
    <source>
        <dbReference type="ARBA" id="ARBA00004371"/>
    </source>
</evidence>
<dbReference type="Gene3D" id="2.80.10.50">
    <property type="match status" value="1"/>
</dbReference>
<comment type="subcellular location">
    <subcellularLocation>
        <location evidence="2">Cytoplasm</location>
        <location evidence="2">Cytosol</location>
    </subcellularLocation>
    <subcellularLocation>
        <location evidence="1">Lysosome</location>
    </subcellularLocation>
    <subcellularLocation>
        <location evidence="3">Secreted</location>
        <location evidence="3">Extracellular exosome</location>
    </subcellularLocation>
</comment>
<dbReference type="GO" id="GO:0005615">
    <property type="term" value="C:extracellular space"/>
    <property type="evidence" value="ECO:0007669"/>
    <property type="project" value="UniProtKB-KW"/>
</dbReference>
<dbReference type="AlphaFoldDB" id="A0AAV1G7H8"/>
<dbReference type="PANTHER" id="PTHR10078:SF30">
    <property type="entry name" value="INTERLEUKIN-1 BETA"/>
    <property type="match status" value="1"/>
</dbReference>
<evidence type="ECO:0000256" key="2">
    <source>
        <dbReference type="ARBA" id="ARBA00004514"/>
    </source>
</evidence>
<dbReference type="PANTHER" id="PTHR10078">
    <property type="entry name" value="INTERLEUKIN-1 FAMILY MEMBER"/>
    <property type="match status" value="1"/>
</dbReference>
<evidence type="ECO:0000256" key="10">
    <source>
        <dbReference type="ARBA" id="ARBA00023228"/>
    </source>
</evidence>
<dbReference type="PRINTS" id="PR01357">
    <property type="entry name" value="INTRLEUKN1AB"/>
</dbReference>
<dbReference type="Proteomes" id="UP001178508">
    <property type="component" value="Chromosome 12"/>
</dbReference>
<dbReference type="InterPro" id="IPR008996">
    <property type="entry name" value="IL1/FGF"/>
</dbReference>
<gene>
    <name evidence="13" type="ORF">XNOV1_A014020</name>
</gene>
<dbReference type="GO" id="GO:0048246">
    <property type="term" value="P:macrophage chemotaxis"/>
    <property type="evidence" value="ECO:0007669"/>
    <property type="project" value="TreeGrafter"/>
</dbReference>
<dbReference type="EMBL" id="OY660875">
    <property type="protein sequence ID" value="CAJ1069440.1"/>
    <property type="molecule type" value="Genomic_DNA"/>
</dbReference>
<evidence type="ECO:0000256" key="7">
    <source>
        <dbReference type="ARBA" id="ARBA00022525"/>
    </source>
</evidence>
<organism evidence="13 14">
    <name type="scientific">Xyrichtys novacula</name>
    <name type="common">Pearly razorfish</name>
    <name type="synonym">Hemipteronotus novacula</name>
    <dbReference type="NCBI Taxonomy" id="13765"/>
    <lineage>
        <taxon>Eukaryota</taxon>
        <taxon>Metazoa</taxon>
        <taxon>Chordata</taxon>
        <taxon>Craniata</taxon>
        <taxon>Vertebrata</taxon>
        <taxon>Euteleostomi</taxon>
        <taxon>Actinopterygii</taxon>
        <taxon>Neopterygii</taxon>
        <taxon>Teleostei</taxon>
        <taxon>Neoteleostei</taxon>
        <taxon>Acanthomorphata</taxon>
        <taxon>Eupercaria</taxon>
        <taxon>Labriformes</taxon>
        <taxon>Labridae</taxon>
        <taxon>Xyrichtys</taxon>
    </lineage>
</organism>
<dbReference type="CDD" id="cd23296">
    <property type="entry name" value="beta-trefoil_IL1B"/>
    <property type="match status" value="1"/>
</dbReference>
<evidence type="ECO:0000256" key="8">
    <source>
        <dbReference type="ARBA" id="ARBA00022620"/>
    </source>
</evidence>
<sequence>MQASTGRQYNTDRSAAGIINTITELQLNFSSLYKISLDSEKTKMDSKMQYNMSEKWAPRMPKGVDLEITHHPLKMKDVVNLIVAMERLKGGVSESLRSTEFRDENLLDIMLESIVEERVVFECESAPPLQFSRTGVHQCSVTDSEQRSLVLVRNSMELHAVMLQGGADKRKVHLNMSTYVHPAPTTAARTVALGIKDTNLYMSCHKDGDEVTLHLEEIEDKDSLLRIGSDSNMVRFLFYKQDSGLNISTLVSVAYSDWFISTATDNNKPVEMCLESAQRHRHFKIQRQS</sequence>
<keyword evidence="10" id="KW-0458">Lysosome</keyword>
<dbReference type="PRINTS" id="PR00264">
    <property type="entry name" value="INTERLEUKIN1"/>
</dbReference>
<evidence type="ECO:0000256" key="3">
    <source>
        <dbReference type="ARBA" id="ARBA00004550"/>
    </source>
</evidence>
<dbReference type="InterPro" id="IPR000975">
    <property type="entry name" value="IL-1_fam"/>
</dbReference>
<evidence type="ECO:0000256" key="6">
    <source>
        <dbReference type="ARBA" id="ARBA00022514"/>
    </source>
</evidence>
<dbReference type="GO" id="GO:1901222">
    <property type="term" value="P:regulation of non-canonical NF-kappaB signal transduction"/>
    <property type="evidence" value="ECO:0007669"/>
    <property type="project" value="TreeGrafter"/>
</dbReference>
<evidence type="ECO:0000313" key="13">
    <source>
        <dbReference type="EMBL" id="CAJ1069440.1"/>
    </source>
</evidence>
<dbReference type="PRINTS" id="PR01359">
    <property type="entry name" value="INTRLEUKIN1B"/>
</dbReference>
<evidence type="ECO:0000256" key="5">
    <source>
        <dbReference type="ARBA" id="ARBA00022490"/>
    </source>
</evidence>
<name>A0AAV1G7H8_XYRNO</name>
<reference evidence="13" key="1">
    <citation type="submission" date="2023-08" db="EMBL/GenBank/DDBJ databases">
        <authorList>
            <person name="Alioto T."/>
            <person name="Alioto T."/>
            <person name="Gomez Garrido J."/>
        </authorList>
    </citation>
    <scope>NUCLEOTIDE SEQUENCE</scope>
</reference>
<dbReference type="GO" id="GO:0010628">
    <property type="term" value="P:positive regulation of gene expression"/>
    <property type="evidence" value="ECO:0007669"/>
    <property type="project" value="TreeGrafter"/>
</dbReference>
<keyword evidence="5" id="KW-0963">Cytoplasm</keyword>
<dbReference type="GO" id="GO:0005149">
    <property type="term" value="F:interleukin-1 receptor binding"/>
    <property type="evidence" value="ECO:0007669"/>
    <property type="project" value="UniProtKB-UniRule"/>
</dbReference>
<keyword evidence="7 12" id="KW-0964">Secreted</keyword>
<dbReference type="Pfam" id="PF00340">
    <property type="entry name" value="IL1"/>
    <property type="match status" value="1"/>
</dbReference>